<proteinExistence type="predicted"/>
<dbReference type="RefSeq" id="XP_062730498.1">
    <property type="nucleotide sequence ID" value="XM_062879358.1"/>
</dbReference>
<evidence type="ECO:0000313" key="1">
    <source>
        <dbReference type="EMBL" id="KAK4641522.1"/>
    </source>
</evidence>
<sequence>MRFRDTHDIQDNLKLDRNQNTLEIYHHTAFLKEQLRLTKSDGDFSLPSNSIRVGAFPRHLVLEILDSLQTIIFPLSEPKSKRLLRSFIEQYSLDPDIQHLEVSAIRKTGWPSGTMSCRLPGHGAGWAGDWNGRAGRGTC</sequence>
<dbReference type="Proteomes" id="UP001322138">
    <property type="component" value="Unassembled WGS sequence"/>
</dbReference>
<comment type="caution">
    <text evidence="1">The sequence shown here is derived from an EMBL/GenBank/DDBJ whole genome shotgun (WGS) entry which is preliminary data.</text>
</comment>
<protein>
    <submittedName>
        <fullName evidence="1">Uncharacterized protein</fullName>
    </submittedName>
</protein>
<gene>
    <name evidence="1" type="ORF">QC761_501100</name>
</gene>
<evidence type="ECO:0000313" key="2">
    <source>
        <dbReference type="Proteomes" id="UP001322138"/>
    </source>
</evidence>
<name>A0ABR0FE02_9PEZI</name>
<dbReference type="GeneID" id="87898840"/>
<dbReference type="EMBL" id="JAFFGZ010000007">
    <property type="protein sequence ID" value="KAK4641522.1"/>
    <property type="molecule type" value="Genomic_DNA"/>
</dbReference>
<reference evidence="1 2" key="1">
    <citation type="journal article" date="2023" name="bioRxiv">
        <title>High-quality genome assemblies of four members of thePodospora anserinaspecies complex.</title>
        <authorList>
            <person name="Ament-Velasquez S.L."/>
            <person name="Vogan A.A."/>
            <person name="Wallerman O."/>
            <person name="Hartmann F."/>
            <person name="Gautier V."/>
            <person name="Silar P."/>
            <person name="Giraud T."/>
            <person name="Johannesson H."/>
        </authorList>
    </citation>
    <scope>NUCLEOTIDE SEQUENCE [LARGE SCALE GENOMIC DNA]</scope>
    <source>
        <strain evidence="1 2">CBS 112042</strain>
    </source>
</reference>
<accession>A0ABR0FE02</accession>
<organism evidence="1 2">
    <name type="scientific">Podospora bellae-mahoneyi</name>
    <dbReference type="NCBI Taxonomy" id="2093777"/>
    <lineage>
        <taxon>Eukaryota</taxon>
        <taxon>Fungi</taxon>
        <taxon>Dikarya</taxon>
        <taxon>Ascomycota</taxon>
        <taxon>Pezizomycotina</taxon>
        <taxon>Sordariomycetes</taxon>
        <taxon>Sordariomycetidae</taxon>
        <taxon>Sordariales</taxon>
        <taxon>Podosporaceae</taxon>
        <taxon>Podospora</taxon>
    </lineage>
</organism>
<keyword evidence="2" id="KW-1185">Reference proteome</keyword>